<evidence type="ECO:0000313" key="3">
    <source>
        <dbReference type="Proteomes" id="UP000184267"/>
    </source>
</evidence>
<feature type="compositionally biased region" description="Basic and acidic residues" evidence="1">
    <location>
        <begin position="66"/>
        <end position="91"/>
    </location>
</feature>
<feature type="compositionally biased region" description="Basic and acidic residues" evidence="1">
    <location>
        <begin position="139"/>
        <end position="151"/>
    </location>
</feature>
<comment type="caution">
    <text evidence="2">The sequence shown here is derived from an EMBL/GenBank/DDBJ whole genome shotgun (WGS) entry which is preliminary data.</text>
</comment>
<feature type="region of interest" description="Disordered" evidence="1">
    <location>
        <begin position="1"/>
        <end position="151"/>
    </location>
</feature>
<dbReference type="Proteomes" id="UP000184267">
    <property type="component" value="Unassembled WGS sequence"/>
</dbReference>
<dbReference type="OMA" id="DRECKAT"/>
<evidence type="ECO:0000256" key="1">
    <source>
        <dbReference type="SAM" id="MobiDB-lite"/>
    </source>
</evidence>
<evidence type="ECO:0000313" key="2">
    <source>
        <dbReference type="EMBL" id="OJT04293.1"/>
    </source>
</evidence>
<sequence>MSPFSRAKTPPDTPKPSTDARAPLSSSGSPPAKLRLKGKASPLTRFLPSLPKPAPYRFTEEEEAELREYSRHNRELKERRDRECKATKDHSALATKSKIDEVEEEDEDEWDRAGDSDGEKSFVTAAEGDTSDGWSTSDGDGHRADELPRLR</sequence>
<feature type="compositionally biased region" description="Basic and acidic residues" evidence="1">
    <location>
        <begin position="111"/>
        <end position="120"/>
    </location>
</feature>
<dbReference type="EMBL" id="MNAD01001550">
    <property type="protein sequence ID" value="OJT04293.1"/>
    <property type="molecule type" value="Genomic_DNA"/>
</dbReference>
<proteinExistence type="predicted"/>
<reference evidence="2 3" key="1">
    <citation type="submission" date="2016-10" db="EMBL/GenBank/DDBJ databases">
        <title>Genome sequence of the basidiomycete white-rot fungus Trametes pubescens.</title>
        <authorList>
            <person name="Makela M.R."/>
            <person name="Granchi Z."/>
            <person name="Peng M."/>
            <person name="De Vries R.P."/>
            <person name="Grigoriev I."/>
            <person name="Riley R."/>
            <person name="Hilden K."/>
        </authorList>
    </citation>
    <scope>NUCLEOTIDE SEQUENCE [LARGE SCALE GENOMIC DNA]</scope>
    <source>
        <strain evidence="2 3">FBCC735</strain>
    </source>
</reference>
<feature type="compositionally biased region" description="Acidic residues" evidence="1">
    <location>
        <begin position="101"/>
        <end position="110"/>
    </location>
</feature>
<dbReference type="AlphaFoldDB" id="A0A1M2V9U2"/>
<name>A0A1M2V9U2_TRAPU</name>
<accession>A0A1M2V9U2</accession>
<organism evidence="2 3">
    <name type="scientific">Trametes pubescens</name>
    <name type="common">White-rot fungus</name>
    <dbReference type="NCBI Taxonomy" id="154538"/>
    <lineage>
        <taxon>Eukaryota</taxon>
        <taxon>Fungi</taxon>
        <taxon>Dikarya</taxon>
        <taxon>Basidiomycota</taxon>
        <taxon>Agaricomycotina</taxon>
        <taxon>Agaricomycetes</taxon>
        <taxon>Polyporales</taxon>
        <taxon>Polyporaceae</taxon>
        <taxon>Trametes</taxon>
    </lineage>
</organism>
<keyword evidence="3" id="KW-1185">Reference proteome</keyword>
<protein>
    <submittedName>
        <fullName evidence="2">Uncharacterized protein</fullName>
    </submittedName>
</protein>
<gene>
    <name evidence="2" type="ORF">TRAPUB_5027</name>
</gene>